<evidence type="ECO:0000256" key="3">
    <source>
        <dbReference type="ARBA" id="ARBA00023274"/>
    </source>
</evidence>
<dbReference type="Proteomes" id="UP000188320">
    <property type="component" value="Unassembled WGS sequence"/>
</dbReference>
<feature type="domain" description="Small ribosomal subunit protein uS7" evidence="4">
    <location>
        <begin position="65"/>
        <end position="195"/>
    </location>
</feature>
<evidence type="ECO:0000313" key="6">
    <source>
        <dbReference type="Proteomes" id="UP000188320"/>
    </source>
</evidence>
<evidence type="ECO:0000256" key="2">
    <source>
        <dbReference type="ARBA" id="ARBA00022980"/>
    </source>
</evidence>
<name>A0A1R1PUA3_ZANCU</name>
<dbReference type="PIRSF" id="PIRSF002122">
    <property type="entry name" value="RPS7p_RPS7a_RPS5e_RPS7o"/>
    <property type="match status" value="1"/>
</dbReference>
<evidence type="ECO:0000313" key="5">
    <source>
        <dbReference type="EMBL" id="OMH84550.1"/>
    </source>
</evidence>
<dbReference type="GO" id="GO:0005840">
    <property type="term" value="C:ribosome"/>
    <property type="evidence" value="ECO:0007669"/>
    <property type="project" value="UniProtKB-KW"/>
</dbReference>
<protein>
    <submittedName>
        <fullName evidence="5">37S ribosomal protein S7, mitochondrial</fullName>
    </submittedName>
</protein>
<dbReference type="SUPFAM" id="SSF47973">
    <property type="entry name" value="Ribosomal protein S7"/>
    <property type="match status" value="1"/>
</dbReference>
<comment type="similarity">
    <text evidence="1">Belongs to the universal ribosomal protein uS7 family.</text>
</comment>
<dbReference type="Pfam" id="PF00177">
    <property type="entry name" value="Ribosomal_S7"/>
    <property type="match status" value="1"/>
</dbReference>
<dbReference type="OrthoDB" id="9972728at2759"/>
<comment type="caution">
    <text evidence="5">The sequence shown here is derived from an EMBL/GenBank/DDBJ whole genome shotgun (WGS) entry which is preliminary data.</text>
</comment>
<organism evidence="5 6">
    <name type="scientific">Zancudomyces culisetae</name>
    <name type="common">Gut fungus</name>
    <name type="synonym">Smittium culisetae</name>
    <dbReference type="NCBI Taxonomy" id="1213189"/>
    <lineage>
        <taxon>Eukaryota</taxon>
        <taxon>Fungi</taxon>
        <taxon>Fungi incertae sedis</taxon>
        <taxon>Zoopagomycota</taxon>
        <taxon>Kickxellomycotina</taxon>
        <taxon>Harpellomycetes</taxon>
        <taxon>Harpellales</taxon>
        <taxon>Legeriomycetaceae</taxon>
        <taxon>Zancudomyces</taxon>
    </lineage>
</organism>
<dbReference type="GO" id="GO:1990904">
    <property type="term" value="C:ribonucleoprotein complex"/>
    <property type="evidence" value="ECO:0007669"/>
    <property type="project" value="UniProtKB-KW"/>
</dbReference>
<dbReference type="InterPro" id="IPR000235">
    <property type="entry name" value="Ribosomal_uS7"/>
</dbReference>
<dbReference type="Gene3D" id="1.10.455.10">
    <property type="entry name" value="Ribosomal protein S7 domain"/>
    <property type="match status" value="1"/>
</dbReference>
<dbReference type="PANTHER" id="PTHR11205">
    <property type="entry name" value="RIBOSOMAL PROTEIN S7"/>
    <property type="match status" value="1"/>
</dbReference>
<gene>
    <name evidence="5" type="ORF">AX774_g1921</name>
</gene>
<accession>A0A1R1PUA3</accession>
<keyword evidence="2 5" id="KW-0689">Ribosomal protein</keyword>
<evidence type="ECO:0000259" key="4">
    <source>
        <dbReference type="Pfam" id="PF00177"/>
    </source>
</evidence>
<dbReference type="GO" id="GO:0006412">
    <property type="term" value="P:translation"/>
    <property type="evidence" value="ECO:0007669"/>
    <property type="project" value="InterPro"/>
</dbReference>
<dbReference type="InterPro" id="IPR023798">
    <property type="entry name" value="Ribosomal_uS7_dom"/>
</dbReference>
<dbReference type="AlphaFoldDB" id="A0A1R1PUA3"/>
<dbReference type="CDD" id="cd14868">
    <property type="entry name" value="uS7_Mitochondria_Fungi"/>
    <property type="match status" value="1"/>
</dbReference>
<evidence type="ECO:0000256" key="1">
    <source>
        <dbReference type="ARBA" id="ARBA00007151"/>
    </source>
</evidence>
<dbReference type="InterPro" id="IPR036823">
    <property type="entry name" value="Ribosomal_uS7_dom_sf"/>
</dbReference>
<proteinExistence type="inferred from homology"/>
<reference evidence="6" key="1">
    <citation type="submission" date="2017-01" db="EMBL/GenBank/DDBJ databases">
        <authorList>
            <person name="Wang Y."/>
            <person name="White M."/>
            <person name="Kvist S."/>
            <person name="Moncalvo J.-M."/>
        </authorList>
    </citation>
    <scope>NUCLEOTIDE SEQUENCE [LARGE SCALE GENOMIC DNA]</scope>
    <source>
        <strain evidence="6">COL-18-3</strain>
    </source>
</reference>
<dbReference type="EMBL" id="LSSK01000180">
    <property type="protein sequence ID" value="OMH84550.1"/>
    <property type="molecule type" value="Genomic_DNA"/>
</dbReference>
<keyword evidence="6" id="KW-1185">Reference proteome</keyword>
<keyword evidence="3" id="KW-0687">Ribonucleoprotein</keyword>
<sequence>MLKTFRVFSRNIAPAVLKPRVFAQNYVTKFDQAKIKEAQSEIEVDQGTIGITTIVPLEKRVLLREDPLLSQIVNTIMRDGKKLRAQRQVSDALLQIKKETNSDPYRVLFDAVEMASPLMATASSKKGTKNILIPKPLNLRQRRRFAILWILEEAKKRKVRKLHLRLSAEVLAIVNGTSNVLQRKLSLHKTVLANRAQLLTMMGPGGRR</sequence>
<dbReference type="InterPro" id="IPR047988">
    <property type="entry name" value="Ribosomal_uS7m_fungi"/>
</dbReference>